<protein>
    <submittedName>
        <fullName evidence="1">Unannotated protein</fullName>
    </submittedName>
</protein>
<reference evidence="1" key="1">
    <citation type="submission" date="2020-05" db="EMBL/GenBank/DDBJ databases">
        <authorList>
            <person name="Chiriac C."/>
            <person name="Salcher M."/>
            <person name="Ghai R."/>
            <person name="Kavagutti S V."/>
        </authorList>
    </citation>
    <scope>NUCLEOTIDE SEQUENCE</scope>
</reference>
<name>A0A6J6Q2G2_9ZZZZ</name>
<sequence>MCCDEGVTETPVIEKETAVIELAERNSNGLNVRLLWNQDSDELRLTVNDVNTGEAHEVLVDRTRGLDAFYHPFAYVAKR</sequence>
<dbReference type="AlphaFoldDB" id="A0A6J6Q2G2"/>
<dbReference type="EMBL" id="CAEZXP010000005">
    <property type="protein sequence ID" value="CAB4702988.1"/>
    <property type="molecule type" value="Genomic_DNA"/>
</dbReference>
<organism evidence="1">
    <name type="scientific">freshwater metagenome</name>
    <dbReference type="NCBI Taxonomy" id="449393"/>
    <lineage>
        <taxon>unclassified sequences</taxon>
        <taxon>metagenomes</taxon>
        <taxon>ecological metagenomes</taxon>
    </lineage>
</organism>
<evidence type="ECO:0000313" key="1">
    <source>
        <dbReference type="EMBL" id="CAB4702988.1"/>
    </source>
</evidence>
<gene>
    <name evidence="1" type="ORF">UFOPK2399_01477</name>
</gene>
<accession>A0A6J6Q2G2</accession>
<proteinExistence type="predicted"/>